<organism evidence="1 2">
    <name type="scientific">Colletotrichum higginsianum (strain IMI 349063)</name>
    <name type="common">Crucifer anthracnose fungus</name>
    <dbReference type="NCBI Taxonomy" id="759273"/>
    <lineage>
        <taxon>Eukaryota</taxon>
        <taxon>Fungi</taxon>
        <taxon>Dikarya</taxon>
        <taxon>Ascomycota</taxon>
        <taxon>Pezizomycotina</taxon>
        <taxon>Sordariomycetes</taxon>
        <taxon>Hypocreomycetidae</taxon>
        <taxon>Glomerellales</taxon>
        <taxon>Glomerellaceae</taxon>
        <taxon>Colletotrichum</taxon>
        <taxon>Colletotrichum destructivum species complex</taxon>
    </lineage>
</organism>
<dbReference type="AlphaFoldDB" id="H1UUW7"/>
<sequence length="67" mass="7293">MHNARAQQCGLFSSTFLFFTDGFTPNLKEALMDTLCGTGQDPSLGRCVADAIVNSPFFIINALLHDI</sequence>
<name>H1UUW7_COLHI</name>
<dbReference type="EMBL" id="CACQ02000077">
    <property type="protein sequence ID" value="CCF31768.1"/>
    <property type="molecule type" value="Genomic_DNA"/>
</dbReference>
<dbReference type="HOGENOM" id="CLU_2812191_0_0_1"/>
<accession>H1UUW7</accession>
<evidence type="ECO:0000313" key="1">
    <source>
        <dbReference type="EMBL" id="CCF31768.1"/>
    </source>
</evidence>
<dbReference type="Proteomes" id="UP000007174">
    <property type="component" value="Unassembled WGS sequence"/>
</dbReference>
<protein>
    <submittedName>
        <fullName evidence="1">Uncharacterized protein</fullName>
    </submittedName>
</protein>
<gene>
    <name evidence="1" type="ORF">CH063_04333</name>
</gene>
<reference evidence="2" key="1">
    <citation type="journal article" date="2012" name="Nat. Genet.">
        <title>Lifestyle transitions in plant pathogenic Colletotrichum fungi deciphered by genome and transcriptome analyses.</title>
        <authorList>
            <person name="O'Connell R.J."/>
            <person name="Thon M.R."/>
            <person name="Hacquard S."/>
            <person name="Amyotte S.G."/>
            <person name="Kleemann J."/>
            <person name="Torres M.F."/>
            <person name="Damm U."/>
            <person name="Buiate E.A."/>
            <person name="Epstein L."/>
            <person name="Alkan N."/>
            <person name="Altmueller J."/>
            <person name="Alvarado-Balderrama L."/>
            <person name="Bauser C.A."/>
            <person name="Becker C."/>
            <person name="Birren B.W."/>
            <person name="Chen Z."/>
            <person name="Choi J."/>
            <person name="Crouch J.A."/>
            <person name="Duvick J.P."/>
            <person name="Farman M.A."/>
            <person name="Gan P."/>
            <person name="Heiman D."/>
            <person name="Henrissat B."/>
            <person name="Howard R.J."/>
            <person name="Kabbage M."/>
            <person name="Koch C."/>
            <person name="Kracher B."/>
            <person name="Kubo Y."/>
            <person name="Law A.D."/>
            <person name="Lebrun M.-H."/>
            <person name="Lee Y.-H."/>
            <person name="Miyara I."/>
            <person name="Moore N."/>
            <person name="Neumann U."/>
            <person name="Nordstroem K."/>
            <person name="Panaccione D.G."/>
            <person name="Panstruga R."/>
            <person name="Place M."/>
            <person name="Proctor R.H."/>
            <person name="Prusky D."/>
            <person name="Rech G."/>
            <person name="Reinhardt R."/>
            <person name="Rollins J.A."/>
            <person name="Rounsley S."/>
            <person name="Schardl C.L."/>
            <person name="Schwartz D.C."/>
            <person name="Shenoy N."/>
            <person name="Shirasu K."/>
            <person name="Sikhakolli U.R."/>
            <person name="Stueber K."/>
            <person name="Sukno S.A."/>
            <person name="Sweigard J.A."/>
            <person name="Takano Y."/>
            <person name="Takahara H."/>
            <person name="Trail F."/>
            <person name="van der Does H.C."/>
            <person name="Voll L.M."/>
            <person name="Will I."/>
            <person name="Young S."/>
            <person name="Zeng Q."/>
            <person name="Zhang J."/>
            <person name="Zhou S."/>
            <person name="Dickman M.B."/>
            <person name="Schulze-Lefert P."/>
            <person name="Ver Loren van Themaat E."/>
            <person name="Ma L.-J."/>
            <person name="Vaillancourt L.J."/>
        </authorList>
    </citation>
    <scope>NUCLEOTIDE SEQUENCE [LARGE SCALE GENOMIC DNA]</scope>
    <source>
        <strain evidence="2">IMI 349063</strain>
    </source>
</reference>
<proteinExistence type="predicted"/>
<evidence type="ECO:0000313" key="2">
    <source>
        <dbReference type="Proteomes" id="UP000007174"/>
    </source>
</evidence>